<proteinExistence type="predicted"/>
<dbReference type="EMBL" id="LSRX01001244">
    <property type="protein sequence ID" value="OLP81843.1"/>
    <property type="molecule type" value="Genomic_DNA"/>
</dbReference>
<organism evidence="1 2">
    <name type="scientific">Symbiodinium microadriaticum</name>
    <name type="common">Dinoflagellate</name>
    <name type="synonym">Zooxanthella microadriatica</name>
    <dbReference type="NCBI Taxonomy" id="2951"/>
    <lineage>
        <taxon>Eukaryota</taxon>
        <taxon>Sar</taxon>
        <taxon>Alveolata</taxon>
        <taxon>Dinophyceae</taxon>
        <taxon>Suessiales</taxon>
        <taxon>Symbiodiniaceae</taxon>
        <taxon>Symbiodinium</taxon>
    </lineage>
</organism>
<accession>A0A1Q9CFY5</accession>
<evidence type="ECO:0000313" key="2">
    <source>
        <dbReference type="Proteomes" id="UP000186817"/>
    </source>
</evidence>
<dbReference type="OrthoDB" id="10555264at2759"/>
<dbReference type="AlphaFoldDB" id="A0A1Q9CFY5"/>
<sequence>MLALVIAMEVWSEDLRGSPTIFFVDNNGVRDAAISGNVKSSVARRMLETLLQKEYELSLVPWYARVPSPANPADEPSRVECGRLHLMGTELRKAEVANLVDACLRWQLLDRMLQQVITTLYDERQKATTSPRKGRAGGASKQLPSIHSGLSLGSILRWEPREVWAVTGIQVPGLSDDALALGPQAICAPAESLRRAPLHQLRDLQNSTCRRPNRHVRVVDMKLDASPTPALTSGRARPSLATNCMRRRLFLHELITSGGGTPDGSHTRAGVVLANAARRAAAKATPKVLAKQKNFQAAVDTTWCPAVMRAGQTQPNADRVARAVGATMQHHRLLLDDEQCVALTTEAANKLAQEGRVRGLVISDVFRRFVSKAIAFELAPAFHAATAPFQYALSTRADAEAAARVLSVLLEDGPTKTLLSVDGVGAYDHISRQAMLAGVTYRICVISTVV</sequence>
<name>A0A1Q9CFY5_SYMMI</name>
<reference evidence="1 2" key="1">
    <citation type="submission" date="2016-02" db="EMBL/GenBank/DDBJ databases">
        <title>Genome analysis of coral dinoflagellate symbionts highlights evolutionary adaptations to a symbiotic lifestyle.</title>
        <authorList>
            <person name="Aranda M."/>
            <person name="Li Y."/>
            <person name="Liew Y.J."/>
            <person name="Baumgarten S."/>
            <person name="Simakov O."/>
            <person name="Wilson M."/>
            <person name="Piel J."/>
            <person name="Ashoor H."/>
            <person name="Bougouffa S."/>
            <person name="Bajic V.B."/>
            <person name="Ryu T."/>
            <person name="Ravasi T."/>
            <person name="Bayer T."/>
            <person name="Micklem G."/>
            <person name="Kim H."/>
            <person name="Bhak J."/>
            <person name="Lajeunesse T.C."/>
            <person name="Voolstra C.R."/>
        </authorList>
    </citation>
    <scope>NUCLEOTIDE SEQUENCE [LARGE SCALE GENOMIC DNA]</scope>
    <source>
        <strain evidence="1 2">CCMP2467</strain>
    </source>
</reference>
<keyword evidence="2" id="KW-1185">Reference proteome</keyword>
<protein>
    <submittedName>
        <fullName evidence="1">Uncharacterized protein</fullName>
    </submittedName>
</protein>
<dbReference type="Proteomes" id="UP000186817">
    <property type="component" value="Unassembled WGS sequence"/>
</dbReference>
<comment type="caution">
    <text evidence="1">The sequence shown here is derived from an EMBL/GenBank/DDBJ whole genome shotgun (WGS) entry which is preliminary data.</text>
</comment>
<evidence type="ECO:0000313" key="1">
    <source>
        <dbReference type="EMBL" id="OLP81843.1"/>
    </source>
</evidence>
<gene>
    <name evidence="1" type="ORF">AK812_SmicGene37551</name>
</gene>